<dbReference type="PROSITE" id="PS01117">
    <property type="entry name" value="HTH_MARR_1"/>
    <property type="match status" value="1"/>
</dbReference>
<dbReference type="Pfam" id="PF12802">
    <property type="entry name" value="MarR_2"/>
    <property type="match status" value="1"/>
</dbReference>
<dbReference type="InterPro" id="IPR036390">
    <property type="entry name" value="WH_DNA-bd_sf"/>
</dbReference>
<name>A0ABS9U2F0_9MICC</name>
<keyword evidence="6" id="KW-1185">Reference proteome</keyword>
<keyword evidence="2" id="KW-0238">DNA-binding</keyword>
<sequence length="166" mass="17309">MTGGPARGDAETTALAAELRTAVNRLAFYLRRDAGKRDLTPSRLAALAALERGGPQRPGDLAASLGISAASMSRLTEALEGGGWVRRTPDAADKRAFLLALTEEGTATINDVRREGTSRLAEEVALLSPKERAALVAALPVLTGLADRHLDGLARSPLTAEARAGT</sequence>
<evidence type="ECO:0000313" key="5">
    <source>
        <dbReference type="EMBL" id="MCH6470577.1"/>
    </source>
</evidence>
<dbReference type="InterPro" id="IPR023187">
    <property type="entry name" value="Tscrpt_reg_MarR-type_CS"/>
</dbReference>
<dbReference type="SMART" id="SM00347">
    <property type="entry name" value="HTH_MARR"/>
    <property type="match status" value="1"/>
</dbReference>
<dbReference type="PANTHER" id="PTHR39515">
    <property type="entry name" value="CONSERVED PROTEIN"/>
    <property type="match status" value="1"/>
</dbReference>
<evidence type="ECO:0000313" key="6">
    <source>
        <dbReference type="Proteomes" id="UP001202922"/>
    </source>
</evidence>
<dbReference type="InterPro" id="IPR000835">
    <property type="entry name" value="HTH_MarR-typ"/>
</dbReference>
<feature type="domain" description="HTH marR-type" evidence="4">
    <location>
        <begin position="12"/>
        <end position="144"/>
    </location>
</feature>
<gene>
    <name evidence="5" type="ORF">L0M17_11435</name>
</gene>
<proteinExistence type="predicted"/>
<organism evidence="5 6">
    <name type="scientific">Sinomonas terrae</name>
    <dbReference type="NCBI Taxonomy" id="2908838"/>
    <lineage>
        <taxon>Bacteria</taxon>
        <taxon>Bacillati</taxon>
        <taxon>Actinomycetota</taxon>
        <taxon>Actinomycetes</taxon>
        <taxon>Micrococcales</taxon>
        <taxon>Micrococcaceae</taxon>
        <taxon>Sinomonas</taxon>
    </lineage>
</organism>
<dbReference type="RefSeq" id="WP_241054078.1">
    <property type="nucleotide sequence ID" value="NZ_JAKZBV010000001.1"/>
</dbReference>
<keyword evidence="1" id="KW-0805">Transcription regulation</keyword>
<evidence type="ECO:0000256" key="2">
    <source>
        <dbReference type="ARBA" id="ARBA00023125"/>
    </source>
</evidence>
<dbReference type="InterPro" id="IPR052526">
    <property type="entry name" value="HTH-type_Bedaq_tolerance"/>
</dbReference>
<dbReference type="PRINTS" id="PR00598">
    <property type="entry name" value="HTHMARR"/>
</dbReference>
<evidence type="ECO:0000256" key="3">
    <source>
        <dbReference type="ARBA" id="ARBA00023163"/>
    </source>
</evidence>
<dbReference type="SUPFAM" id="SSF46785">
    <property type="entry name" value="Winged helix' DNA-binding domain"/>
    <property type="match status" value="1"/>
</dbReference>
<reference evidence="5 6" key="1">
    <citation type="submission" date="2022-03" db="EMBL/GenBank/DDBJ databases">
        <title>Sinomonas sp. isolated from a soil.</title>
        <authorList>
            <person name="Han J."/>
            <person name="Kim D.-U."/>
        </authorList>
    </citation>
    <scope>NUCLEOTIDE SEQUENCE [LARGE SCALE GENOMIC DNA]</scope>
    <source>
        <strain evidence="5 6">5-5</strain>
    </source>
</reference>
<evidence type="ECO:0000259" key="4">
    <source>
        <dbReference type="PROSITE" id="PS50995"/>
    </source>
</evidence>
<evidence type="ECO:0000256" key="1">
    <source>
        <dbReference type="ARBA" id="ARBA00023015"/>
    </source>
</evidence>
<dbReference type="Proteomes" id="UP001202922">
    <property type="component" value="Unassembled WGS sequence"/>
</dbReference>
<dbReference type="PROSITE" id="PS50995">
    <property type="entry name" value="HTH_MARR_2"/>
    <property type="match status" value="1"/>
</dbReference>
<protein>
    <submittedName>
        <fullName evidence="5">MarR family transcriptional regulator</fullName>
    </submittedName>
</protein>
<dbReference type="InterPro" id="IPR036388">
    <property type="entry name" value="WH-like_DNA-bd_sf"/>
</dbReference>
<comment type="caution">
    <text evidence="5">The sequence shown here is derived from an EMBL/GenBank/DDBJ whole genome shotgun (WGS) entry which is preliminary data.</text>
</comment>
<keyword evidence="3" id="KW-0804">Transcription</keyword>
<accession>A0ABS9U2F0</accession>
<dbReference type="EMBL" id="JAKZBV010000001">
    <property type="protein sequence ID" value="MCH6470577.1"/>
    <property type="molecule type" value="Genomic_DNA"/>
</dbReference>
<dbReference type="Gene3D" id="1.10.10.10">
    <property type="entry name" value="Winged helix-like DNA-binding domain superfamily/Winged helix DNA-binding domain"/>
    <property type="match status" value="1"/>
</dbReference>
<dbReference type="PANTHER" id="PTHR39515:SF2">
    <property type="entry name" value="HTH-TYPE TRANSCRIPTIONAL REGULATOR RV0880"/>
    <property type="match status" value="1"/>
</dbReference>